<feature type="region of interest" description="Disordered" evidence="5">
    <location>
        <begin position="1515"/>
        <end position="1541"/>
    </location>
</feature>
<organism evidence="8 9">
    <name type="scientific">Temnothorax curvispinosus</name>
    <dbReference type="NCBI Taxonomy" id="300111"/>
    <lineage>
        <taxon>Eukaryota</taxon>
        <taxon>Metazoa</taxon>
        <taxon>Ecdysozoa</taxon>
        <taxon>Arthropoda</taxon>
        <taxon>Hexapoda</taxon>
        <taxon>Insecta</taxon>
        <taxon>Pterygota</taxon>
        <taxon>Neoptera</taxon>
        <taxon>Endopterygota</taxon>
        <taxon>Hymenoptera</taxon>
        <taxon>Apocrita</taxon>
        <taxon>Aculeata</taxon>
        <taxon>Formicoidea</taxon>
        <taxon>Formicidae</taxon>
        <taxon>Myrmicinae</taxon>
        <taxon>Temnothorax</taxon>
    </lineage>
</organism>
<dbReference type="CTD" id="57661"/>
<dbReference type="GeneID" id="112452203"/>
<feature type="compositionally biased region" description="Pro residues" evidence="5">
    <location>
        <begin position="2220"/>
        <end position="2232"/>
    </location>
</feature>
<feature type="compositionally biased region" description="Basic residues" evidence="5">
    <location>
        <begin position="2058"/>
        <end position="2083"/>
    </location>
</feature>
<feature type="compositionally biased region" description="Basic residues" evidence="5">
    <location>
        <begin position="1730"/>
        <end position="1746"/>
    </location>
</feature>
<dbReference type="InterPro" id="IPR019786">
    <property type="entry name" value="Zinc_finger_PHD-type_CS"/>
</dbReference>
<proteinExistence type="predicted"/>
<feature type="compositionally biased region" description="Polar residues" evidence="5">
    <location>
        <begin position="1225"/>
        <end position="1237"/>
    </location>
</feature>
<feature type="domain" description="RING-type" evidence="7">
    <location>
        <begin position="159"/>
        <end position="200"/>
    </location>
</feature>
<keyword evidence="1" id="KW-0479">Metal-binding</keyword>
<dbReference type="Gene3D" id="3.30.40.10">
    <property type="entry name" value="Zinc/RING finger domain, C3HC4 (zinc finger)"/>
    <property type="match status" value="2"/>
</dbReference>
<feature type="compositionally biased region" description="Basic and acidic residues" evidence="5">
    <location>
        <begin position="1526"/>
        <end position="1538"/>
    </location>
</feature>
<feature type="compositionally biased region" description="Low complexity" evidence="5">
    <location>
        <begin position="2284"/>
        <end position="2295"/>
    </location>
</feature>
<feature type="compositionally biased region" description="Basic and acidic residues" evidence="5">
    <location>
        <begin position="1881"/>
        <end position="1915"/>
    </location>
</feature>
<protein>
    <submittedName>
        <fullName evidence="9">Serine/arginine repetitive matrix protein 2 isoform X1</fullName>
    </submittedName>
</protein>
<name>A0A6J1PF55_9HYME</name>
<dbReference type="SMART" id="SM00184">
    <property type="entry name" value="RING"/>
    <property type="match status" value="2"/>
</dbReference>
<feature type="region of interest" description="Disordered" evidence="5">
    <location>
        <begin position="1211"/>
        <end position="1237"/>
    </location>
</feature>
<dbReference type="RefSeq" id="XP_024868073.1">
    <property type="nucleotide sequence ID" value="XM_025012305.1"/>
</dbReference>
<evidence type="ECO:0000256" key="2">
    <source>
        <dbReference type="ARBA" id="ARBA00022771"/>
    </source>
</evidence>
<dbReference type="InterPro" id="IPR013083">
    <property type="entry name" value="Znf_RING/FYVE/PHD"/>
</dbReference>
<feature type="compositionally biased region" description="Basic and acidic residues" evidence="5">
    <location>
        <begin position="2258"/>
        <end position="2275"/>
    </location>
</feature>
<dbReference type="PROSITE" id="PS50089">
    <property type="entry name" value="ZF_RING_2"/>
    <property type="match status" value="1"/>
</dbReference>
<feature type="compositionally biased region" description="Polar residues" evidence="5">
    <location>
        <begin position="2409"/>
        <end position="2422"/>
    </location>
</feature>
<feature type="region of interest" description="Disordered" evidence="5">
    <location>
        <begin position="2374"/>
        <end position="2442"/>
    </location>
</feature>
<reference evidence="9" key="1">
    <citation type="submission" date="2025-08" db="UniProtKB">
        <authorList>
            <consortium name="RefSeq"/>
        </authorList>
    </citation>
    <scope>IDENTIFICATION</scope>
    <source>
        <tissue evidence="9">Whole body</tissue>
    </source>
</reference>
<dbReference type="CDD" id="cd16635">
    <property type="entry name" value="mRING-HC-C3HC3D_PHRF1"/>
    <property type="match status" value="1"/>
</dbReference>
<feature type="compositionally biased region" description="Basic and acidic residues" evidence="5">
    <location>
        <begin position="1582"/>
        <end position="1603"/>
    </location>
</feature>
<feature type="compositionally biased region" description="Basic residues" evidence="5">
    <location>
        <begin position="447"/>
        <end position="468"/>
    </location>
</feature>
<evidence type="ECO:0000313" key="9">
    <source>
        <dbReference type="RefSeq" id="XP_024868073.1"/>
    </source>
</evidence>
<feature type="compositionally biased region" description="Basic residues" evidence="5">
    <location>
        <begin position="1831"/>
        <end position="1880"/>
    </location>
</feature>
<feature type="compositionally biased region" description="Low complexity" evidence="5">
    <location>
        <begin position="2423"/>
        <end position="2433"/>
    </location>
</feature>
<dbReference type="Pfam" id="PF00628">
    <property type="entry name" value="PHD"/>
    <property type="match status" value="1"/>
</dbReference>
<feature type="compositionally biased region" description="Basic and acidic residues" evidence="5">
    <location>
        <begin position="980"/>
        <end position="989"/>
    </location>
</feature>
<feature type="compositionally biased region" description="Basic and acidic residues" evidence="5">
    <location>
        <begin position="2204"/>
        <end position="2215"/>
    </location>
</feature>
<feature type="region of interest" description="Disordered" evidence="5">
    <location>
        <begin position="19"/>
        <end position="107"/>
    </location>
</feature>
<feature type="compositionally biased region" description="Polar residues" evidence="5">
    <location>
        <begin position="2244"/>
        <end position="2256"/>
    </location>
</feature>
<feature type="region of interest" description="Disordered" evidence="5">
    <location>
        <begin position="1570"/>
        <end position="2354"/>
    </location>
</feature>
<feature type="region of interest" description="Disordered" evidence="5">
    <location>
        <begin position="1252"/>
        <end position="1493"/>
    </location>
</feature>
<feature type="compositionally biased region" description="Basic and acidic residues" evidence="5">
    <location>
        <begin position="1672"/>
        <end position="1711"/>
    </location>
</feature>
<evidence type="ECO:0000259" key="6">
    <source>
        <dbReference type="PROSITE" id="PS50016"/>
    </source>
</evidence>
<evidence type="ECO:0000256" key="5">
    <source>
        <dbReference type="SAM" id="MobiDB-lite"/>
    </source>
</evidence>
<feature type="compositionally biased region" description="Polar residues" evidence="5">
    <location>
        <begin position="2374"/>
        <end position="2399"/>
    </location>
</feature>
<feature type="compositionally biased region" description="Basic and acidic residues" evidence="5">
    <location>
        <begin position="1396"/>
        <end position="1411"/>
    </location>
</feature>
<dbReference type="InterPro" id="IPR001841">
    <property type="entry name" value="Znf_RING"/>
</dbReference>
<feature type="compositionally biased region" description="Basic and acidic residues" evidence="5">
    <location>
        <begin position="641"/>
        <end position="658"/>
    </location>
</feature>
<feature type="region of interest" description="Disordered" evidence="5">
    <location>
        <begin position="945"/>
        <end position="1029"/>
    </location>
</feature>
<dbReference type="Pfam" id="PF23030">
    <property type="entry name" value="SCAF11-like_C"/>
    <property type="match status" value="1"/>
</dbReference>
<dbReference type="PANTHER" id="PTHR12618">
    <property type="entry name" value="PHD AND RING FINGER DOMAIN-CONTAINING PROTEIN 1"/>
    <property type="match status" value="1"/>
</dbReference>
<feature type="region of interest" description="Disordered" evidence="5">
    <location>
        <begin position="624"/>
        <end position="763"/>
    </location>
</feature>
<dbReference type="InterPro" id="IPR019787">
    <property type="entry name" value="Znf_PHD-finger"/>
</dbReference>
<feature type="compositionally biased region" description="Pro residues" evidence="5">
    <location>
        <begin position="2026"/>
        <end position="2039"/>
    </location>
</feature>
<gene>
    <name evidence="9" type="primary">LOC112452203</name>
</gene>
<keyword evidence="2 4" id="KW-0863">Zinc-finger</keyword>
<dbReference type="PROSITE" id="PS01359">
    <property type="entry name" value="ZF_PHD_1"/>
    <property type="match status" value="1"/>
</dbReference>
<keyword evidence="3" id="KW-0862">Zinc</keyword>
<dbReference type="Proteomes" id="UP000504618">
    <property type="component" value="Unplaced"/>
</dbReference>
<feature type="compositionally biased region" description="Acidic residues" evidence="5">
    <location>
        <begin position="1256"/>
        <end position="1268"/>
    </location>
</feature>
<feature type="compositionally biased region" description="Basic and acidic residues" evidence="5">
    <location>
        <begin position="1278"/>
        <end position="1315"/>
    </location>
</feature>
<dbReference type="SUPFAM" id="SSF57850">
    <property type="entry name" value="RING/U-box"/>
    <property type="match status" value="1"/>
</dbReference>
<dbReference type="PANTHER" id="PTHR12618:SF20">
    <property type="entry name" value="PHD AND RING FINGER DOMAIN-CONTAINING PROTEIN 1"/>
    <property type="match status" value="1"/>
</dbReference>
<evidence type="ECO:0000256" key="1">
    <source>
        <dbReference type="ARBA" id="ARBA00022723"/>
    </source>
</evidence>
<accession>A0A6J1PF55</accession>
<feature type="region of interest" description="Disordered" evidence="5">
    <location>
        <begin position="1056"/>
        <end position="1088"/>
    </location>
</feature>
<feature type="compositionally biased region" description="Basic residues" evidence="5">
    <location>
        <begin position="1765"/>
        <end position="1823"/>
    </location>
</feature>
<feature type="compositionally biased region" description="Polar residues" evidence="5">
    <location>
        <begin position="668"/>
        <end position="682"/>
    </location>
</feature>
<dbReference type="InterPro" id="IPR057031">
    <property type="entry name" value="SFR19-like_C"/>
</dbReference>
<dbReference type="CDD" id="cd15536">
    <property type="entry name" value="PHD_PHRF1"/>
    <property type="match status" value="1"/>
</dbReference>
<dbReference type="InterPro" id="IPR011011">
    <property type="entry name" value="Znf_FYVE_PHD"/>
</dbReference>
<feature type="compositionally biased region" description="Polar residues" evidence="5">
    <location>
        <begin position="348"/>
        <end position="386"/>
    </location>
</feature>
<evidence type="ECO:0000313" key="8">
    <source>
        <dbReference type="Proteomes" id="UP000504618"/>
    </source>
</evidence>
<sequence>MSSDSDNLFDTCSIRHHTHKRKKIVISDSDSSDESVIVQTRRKKRTLRVVSEGESSSDDSDVPKPVIRRQNHRVISEDESNYDSSAEGSKSTQSDSSSTSEWQSNWSSSDELDEDIKKYNTKRKVLSKTKNENADKPGSSSSTNVNANSDSSDDQSEKCSICLLPFRKQQVGTPSVCDHCFCLECLLEWSKNINTCPVDRISFTTIVVKDHFDGKVINHLPVETVPRIENQVLDDPTFCEICHQSDREDRMLLCDDCDRGYHMECLTPPITTVPIEEWYCPGCTQSSSTRRTYLSSFVPTLITGRNSSRFLREIRRNLNIFRNILPHVNDRTYVSATRTRRVRDHDPTNSIEQFVDPNQPSTSSGLDSIGDNSRSRSPNTSLEGNVSSTRSNTKSKTKTTKRKKKKLTKNSKKSGSNLVREVRIKEFNHDGEEEEIVTYVKVASSTSRRKCKKRTKKTRKRRKYKRRARNESSVLTSTRTVKRRLASTLGMEKPKVPLLVPTMKNNISIPEKTVLTNARYSAGIPQVSLFGNNLGLDYSPPGSDDDDEYSIGIGNGPIITVRQRRSAVPSLRRRAVLKTIVDPINEADSTGITDLLSSIMSSQELWHSTKKKDNVILKANGTLMVNNPEKKNKHSINNNESPKKEKQDEEEVTRRDEAILEEVDTPLDLSNINSNDITQAPMYNNPCGGGGGGGGGGGNRGNFRGSYGRDNGRHGGQTYSGGRDSLPPSGGGRHSYGSGTGSGGPRDNFGNRDFGPPPFYNPNFEHCGGPPMFGAHAPPPPFRSRNPQHFRNERLRFPPPPPPAERPFNYTDGSVGFEQRPPFPHITDRFPRPRPPPLNILPPGGSSVAPPNALDPMNMQQPVHMHNSLPPVNLSEDMTRNYHQPPEHNDRIVRPDSVAVSPAIASPAAASPTTRQDNDDCDIYCDIEPPTKPDCDAQEELHSNGSMILLPPPEPPSGLLDFEENSRSDKDDSEQELVIDDSHKEEMPRDLPASGDKYDPFAADSDSNDDSAPMKAALEKAAGSRNSLDSCNIPMPIAPPLVSATYPAMSVIATTTIQGRERPQEPIRLTAYDDEDDNDSQSDCPNFSIYSSQTMDVARHTEQELSQQLGPLQPPPIPPNIPDDDDIIVGDVQACDLPDVPPEPADPYLEALQKERQTLSKIPPKKISHDSHRGKITFKIGNKLRLNNRLSGLHSDDYSQNTSFLQKRMMTAPIDTQQERDSDKGVSSSKSAIESTTIRSIALNQFMKIGSRFAGEEEEEGEEGEEEKNTELIPVSPQKKEPLKLASRDESKEFRSESSSDEETTKVDEKPKHVDASPSMKEEEDSEGEVLRSAVASLTSPENVAVAESTVSSSLDVSRLSPRKLDGSELSVECSSEDLEDGSTASKTALSRSKTRLRDEADAHNDSRESSSDDDDDERSLSGHKLSTADRDDKDDKASSDNEDPNSSDQRHEKDSFSTVDDEAEQFPIEKDKLDEPPVLATSIDNNWDSDGAYTPCKDELPVRDENMLERCTAPFEAGLEPITPTKDKTNDDLDDCRSPSGYAELGTEAISETDEAINFEEELNALLLRKEKEMEDGEILDESKLDTKEREKLKDEKEDDSKKKRKKDKKEKSKESTEKNKENISSDNLVAWKKLSKSTKERSYRDKDKRSKSKEKEKEKDKDKFFRKKTKEIGKKKEKRKELPRYDVRKIVADKPRKDEYGRDIREKSGRSRSRSRSSNKIQSGSKDRRSRSYSKGRSKSRSHLRLSWSRDRGQSYSKSCRSNSRRRSSSRTRRKSRRRSMSRRRSLSRRHSISRRRSRSRSLSRKRRSLSPRRRTRRSLSRSRDKRKDKTKKYKSRSRSRNRKRSRSKSPKRMSSKTHEKKHGKRKAHSRSRSKGRSISRERDRNRNWDQLNEKSVEQEQQFPREREEHERSWSAQWTPSWSRSRSKTPPHIQQEPIGSRNWSPPSVLDSVSPKNLTVILTNKEAIKKKKKERRKESRKSKEAEKRRKSKRNRTPPPSKEVFASGDNILVSVCFNKDNEINPPATPELPPTIPLSPPIKRRRRESVQTETAPSAKRSKKEKTKDKRSKSPKVKKDKKKKSKAAEIAATKKPVAVIDLDQSPFREQTPSPRDVIVLSDDDDKQAQEALAASPEQCPPSQTSPPREQFVSQGPKTPPEPQIKFSINKQPSNLRPSLINPLLEEEEEEEEEEEMMDERAEEELEMRAQEELELRLKIGPNTPPEPPTSPPTSPDAYDPFDPTKSRSPTPDASQEATPNDERDRVQRSSPRKHDGPADPPLPLDEPSQQQEQPSQEKPIEKPKIISMVTIKRPSPQRDVSASPVPESQTDIAQSCGSSPPKTQQNPQNVQSTANPFSTINPVLATVAAAVQRSFNASTPNTTQRTLLQPNRISPSNQIKQRTNDRPQLPNVFTNSAKSSTMARSSKSIQSKNSSTVGQNGNDATIDMTNDNVVDMSSPYSPGSTLSDGLFDPPSPANFNNSPVANAPPPAAAKTNTPKVNKSTEKKDAFDALFGGILPPIKTATKSRSKKVAKEKTKKSTNPKVGVRMDENQLQILDDLPSSAVEMQVKDKFLKKLNRQERVVEEVKLVLKPHYTKKHITKEEYKDIMRKAVPKICHNKTGEINPKKIAHLIEAYVKKCRNNKKKTSAPKITKPAKTLWS</sequence>
<feature type="compositionally biased region" description="Polar residues" evidence="5">
    <location>
        <begin position="2164"/>
        <end position="2174"/>
    </location>
</feature>
<feature type="region of interest" description="Disordered" evidence="5">
    <location>
        <begin position="447"/>
        <end position="477"/>
    </location>
</feature>
<dbReference type="Pfam" id="PF13639">
    <property type="entry name" value="zf-RING_2"/>
    <property type="match status" value="1"/>
</dbReference>
<dbReference type="GO" id="GO:0008270">
    <property type="term" value="F:zinc ion binding"/>
    <property type="evidence" value="ECO:0007669"/>
    <property type="project" value="UniProtKB-KW"/>
</dbReference>
<feature type="compositionally biased region" description="Basic and acidic residues" evidence="5">
    <location>
        <begin position="1611"/>
        <end position="1625"/>
    </location>
</feature>
<feature type="compositionally biased region" description="Polar residues" evidence="5">
    <location>
        <begin position="138"/>
        <end position="150"/>
    </location>
</feature>
<feature type="compositionally biased region" description="Polar residues" evidence="5">
    <location>
        <begin position="1383"/>
        <end position="1392"/>
    </location>
</feature>
<evidence type="ECO:0000256" key="4">
    <source>
        <dbReference type="PROSITE-ProRule" id="PRU00175"/>
    </source>
</evidence>
<feature type="region of interest" description="Disordered" evidence="5">
    <location>
        <begin position="336"/>
        <end position="417"/>
    </location>
</feature>
<feature type="compositionally biased region" description="Basic and acidic residues" evidence="5">
    <location>
        <begin position="1639"/>
        <end position="1665"/>
    </location>
</feature>
<feature type="compositionally biased region" description="Polar residues" evidence="5">
    <location>
        <begin position="1916"/>
        <end position="1926"/>
    </location>
</feature>
<dbReference type="InterPro" id="IPR001965">
    <property type="entry name" value="Znf_PHD"/>
</dbReference>
<feature type="compositionally biased region" description="Low complexity" evidence="5">
    <location>
        <begin position="26"/>
        <end position="38"/>
    </location>
</feature>
<dbReference type="PROSITE" id="PS50016">
    <property type="entry name" value="ZF_PHD_2"/>
    <property type="match status" value="1"/>
</dbReference>
<feature type="domain" description="PHD-type" evidence="6">
    <location>
        <begin position="236"/>
        <end position="286"/>
    </location>
</feature>
<evidence type="ECO:0000256" key="3">
    <source>
        <dbReference type="ARBA" id="ARBA00022833"/>
    </source>
</evidence>
<dbReference type="SUPFAM" id="SSF57903">
    <property type="entry name" value="FYVE/PHD zinc finger"/>
    <property type="match status" value="1"/>
</dbReference>
<feature type="region of interest" description="Disordered" evidence="5">
    <location>
        <begin position="123"/>
        <end position="154"/>
    </location>
</feature>
<evidence type="ECO:0000259" key="7">
    <source>
        <dbReference type="PROSITE" id="PS50089"/>
    </source>
</evidence>
<dbReference type="SMART" id="SM00249">
    <property type="entry name" value="PHD"/>
    <property type="match status" value="1"/>
</dbReference>
<feature type="compositionally biased region" description="Basic residues" evidence="5">
    <location>
        <begin position="1969"/>
        <end position="1981"/>
    </location>
</feature>
<dbReference type="InterPro" id="IPR017907">
    <property type="entry name" value="Znf_RING_CS"/>
</dbReference>
<feature type="region of interest" description="Disordered" evidence="5">
    <location>
        <begin position="2482"/>
        <end position="2501"/>
    </location>
</feature>
<dbReference type="InterPro" id="IPR047157">
    <property type="entry name" value="PHRF1/Atg35"/>
</dbReference>
<dbReference type="PROSITE" id="PS00518">
    <property type="entry name" value="ZF_RING_1"/>
    <property type="match status" value="1"/>
</dbReference>
<feature type="compositionally biased region" description="Polar residues" evidence="5">
    <location>
        <begin position="2324"/>
        <end position="2354"/>
    </location>
</feature>
<feature type="region of interest" description="Disordered" evidence="5">
    <location>
        <begin position="905"/>
        <end position="925"/>
    </location>
</feature>
<dbReference type="OrthoDB" id="1935339at2759"/>
<feature type="compositionally biased region" description="Acidic residues" evidence="5">
    <location>
        <begin position="2182"/>
        <end position="2203"/>
    </location>
</feature>
<keyword evidence="8" id="KW-1185">Reference proteome</keyword>
<feature type="compositionally biased region" description="Low complexity" evidence="5">
    <location>
        <begin position="89"/>
        <end position="107"/>
    </location>
</feature>
<feature type="compositionally biased region" description="Polar residues" evidence="5">
    <location>
        <begin position="2138"/>
        <end position="2154"/>
    </location>
</feature>
<feature type="compositionally biased region" description="Gly residues" evidence="5">
    <location>
        <begin position="729"/>
        <end position="744"/>
    </location>
</feature>
<feature type="compositionally biased region" description="Gly residues" evidence="5">
    <location>
        <begin position="687"/>
        <end position="700"/>
    </location>
</feature>
<feature type="compositionally biased region" description="Basic and acidic residues" evidence="5">
    <location>
        <begin position="1427"/>
        <end position="1440"/>
    </location>
</feature>
<feature type="compositionally biased region" description="Basic residues" evidence="5">
    <location>
        <begin position="393"/>
        <end position="412"/>
    </location>
</feature>